<dbReference type="EMBL" id="CM023478">
    <property type="protein sequence ID" value="KAH7934267.1"/>
    <property type="molecule type" value="Genomic_DNA"/>
</dbReference>
<name>A0ACB8C5W8_DERSI</name>
<accession>A0ACB8C5W8</accession>
<keyword evidence="2" id="KW-1185">Reference proteome</keyword>
<proteinExistence type="predicted"/>
<organism evidence="1 2">
    <name type="scientific">Dermacentor silvarum</name>
    <name type="common">Tick</name>
    <dbReference type="NCBI Taxonomy" id="543639"/>
    <lineage>
        <taxon>Eukaryota</taxon>
        <taxon>Metazoa</taxon>
        <taxon>Ecdysozoa</taxon>
        <taxon>Arthropoda</taxon>
        <taxon>Chelicerata</taxon>
        <taxon>Arachnida</taxon>
        <taxon>Acari</taxon>
        <taxon>Parasitiformes</taxon>
        <taxon>Ixodida</taxon>
        <taxon>Ixodoidea</taxon>
        <taxon>Ixodidae</taxon>
        <taxon>Rhipicephalinae</taxon>
        <taxon>Dermacentor</taxon>
    </lineage>
</organism>
<evidence type="ECO:0000313" key="1">
    <source>
        <dbReference type="EMBL" id="KAH7934267.1"/>
    </source>
</evidence>
<reference evidence="1" key="1">
    <citation type="submission" date="2020-05" db="EMBL/GenBank/DDBJ databases">
        <title>Large-scale comparative analyses of tick genomes elucidate their genetic diversity and vector capacities.</title>
        <authorList>
            <person name="Jia N."/>
            <person name="Wang J."/>
            <person name="Shi W."/>
            <person name="Du L."/>
            <person name="Sun Y."/>
            <person name="Zhan W."/>
            <person name="Jiang J."/>
            <person name="Wang Q."/>
            <person name="Zhang B."/>
            <person name="Ji P."/>
            <person name="Sakyi L.B."/>
            <person name="Cui X."/>
            <person name="Yuan T."/>
            <person name="Jiang B."/>
            <person name="Yang W."/>
            <person name="Lam T.T.-Y."/>
            <person name="Chang Q."/>
            <person name="Ding S."/>
            <person name="Wang X."/>
            <person name="Zhu J."/>
            <person name="Ruan X."/>
            <person name="Zhao L."/>
            <person name="Wei J."/>
            <person name="Que T."/>
            <person name="Du C."/>
            <person name="Cheng J."/>
            <person name="Dai P."/>
            <person name="Han X."/>
            <person name="Huang E."/>
            <person name="Gao Y."/>
            <person name="Liu J."/>
            <person name="Shao H."/>
            <person name="Ye R."/>
            <person name="Li L."/>
            <person name="Wei W."/>
            <person name="Wang X."/>
            <person name="Wang C."/>
            <person name="Yang T."/>
            <person name="Huo Q."/>
            <person name="Li W."/>
            <person name="Guo W."/>
            <person name="Chen H."/>
            <person name="Zhou L."/>
            <person name="Ni X."/>
            <person name="Tian J."/>
            <person name="Zhou Y."/>
            <person name="Sheng Y."/>
            <person name="Liu T."/>
            <person name="Pan Y."/>
            <person name="Xia L."/>
            <person name="Li J."/>
            <person name="Zhao F."/>
            <person name="Cao W."/>
        </authorList>
    </citation>
    <scope>NUCLEOTIDE SEQUENCE</scope>
    <source>
        <strain evidence="1">Dsil-2018</strain>
    </source>
</reference>
<gene>
    <name evidence="1" type="ORF">HPB49_024186</name>
</gene>
<evidence type="ECO:0000313" key="2">
    <source>
        <dbReference type="Proteomes" id="UP000821865"/>
    </source>
</evidence>
<comment type="caution">
    <text evidence="1">The sequence shown here is derived from an EMBL/GenBank/DDBJ whole genome shotgun (WGS) entry which is preliminary data.</text>
</comment>
<dbReference type="Proteomes" id="UP000821865">
    <property type="component" value="Chromosome 9"/>
</dbReference>
<sequence length="562" mass="62665">MDLLFPRRLDHTDLLSSESFDCQDAFGHGKFQRRLLMLCTLTTFLVNSNTYLNRLVLKDVDHWCKRPPDANMSALAWRNVAIPVEADGRFSRCHRYENPDEPNDTQTVPCKEWDYDEQAVSSSIVSQWNMVCEQQDRITTIVLFQAYARMVFGIAAGSVADRVGRQPVLLVAVTVLLASTIGTNLANSYPVYLATRCVASCSAASAYIVTGITFFEVTTHENRPLHVVIVGALAIVAADVWFGFLAEVNLHWQLKQAAYLAPTYLSVAAFVLTVESPRWLISKMRLQEAENVMMAAGTLNQFPPHDTARLLNKIKACAGERPHSGSEKEMLQGVSIRRRALVLQAAHFTLHFALFTVIFASILRDNWTLQWVFLAVVITSLGAMFLVITRVTMLTFTSVSYAVLSMILCLLSVAVGFAPLMVRQVLALLAKALGLVGNIVVTCYLLELFPTAIRGTCFRLESWLRHAWSPFLTSHKAAAEGWPRGRGVRRGRRPGVRVCARFQFTAPKYHRRVRQGWWQARDNRDAAGPGAHEEDARAACPGVASKDAGSPQHILLQFGQAW</sequence>
<protein>
    <submittedName>
        <fullName evidence="1">Uncharacterized protein</fullName>
    </submittedName>
</protein>